<feature type="non-terminal residue" evidence="8">
    <location>
        <position position="928"/>
    </location>
</feature>
<keyword evidence="5" id="KW-0511">Multifunctional enzyme</keyword>
<evidence type="ECO:0000256" key="5">
    <source>
        <dbReference type="ARBA" id="ARBA00023268"/>
    </source>
</evidence>
<keyword evidence="2" id="KW-0548">Nucleotidyltransferase</keyword>
<dbReference type="InterPro" id="IPR043128">
    <property type="entry name" value="Rev_trsase/Diguanyl_cyclase"/>
</dbReference>
<dbReference type="GO" id="GO:0004519">
    <property type="term" value="F:endonuclease activity"/>
    <property type="evidence" value="ECO:0007669"/>
    <property type="project" value="UniProtKB-KW"/>
</dbReference>
<dbReference type="Gene3D" id="2.40.70.10">
    <property type="entry name" value="Acid Proteases"/>
    <property type="match status" value="1"/>
</dbReference>
<dbReference type="PROSITE" id="PS50878">
    <property type="entry name" value="RT_POL"/>
    <property type="match status" value="1"/>
</dbReference>
<dbReference type="OrthoDB" id="2245799at2759"/>
<dbReference type="Pfam" id="PF17921">
    <property type="entry name" value="Integrase_H2C2"/>
    <property type="match status" value="1"/>
</dbReference>
<dbReference type="Proteomes" id="UP000054107">
    <property type="component" value="Unassembled WGS sequence"/>
</dbReference>
<dbReference type="CDD" id="cd09274">
    <property type="entry name" value="RNase_HI_RT_Ty3"/>
    <property type="match status" value="1"/>
</dbReference>
<dbReference type="Gene3D" id="3.10.10.10">
    <property type="entry name" value="HIV Type 1 Reverse Transcriptase, subunit A, domain 1"/>
    <property type="match status" value="1"/>
</dbReference>
<dbReference type="InterPro" id="IPR000477">
    <property type="entry name" value="RT_dom"/>
</dbReference>
<reference evidence="8 9" key="1">
    <citation type="submission" date="2014-09" db="EMBL/GenBank/DDBJ databases">
        <authorList>
            <person name="Ellenberger Sabrina"/>
        </authorList>
    </citation>
    <scope>NUCLEOTIDE SEQUENCE [LARGE SCALE GENOMIC DNA]</scope>
    <source>
        <strain evidence="8 9">CBS 412.66</strain>
    </source>
</reference>
<evidence type="ECO:0000256" key="1">
    <source>
        <dbReference type="ARBA" id="ARBA00022679"/>
    </source>
</evidence>
<evidence type="ECO:0000313" key="8">
    <source>
        <dbReference type="EMBL" id="CEP06855.1"/>
    </source>
</evidence>
<dbReference type="AlphaFoldDB" id="A0A0B7MU93"/>
<dbReference type="InterPro" id="IPR043502">
    <property type="entry name" value="DNA/RNA_pol_sf"/>
</dbReference>
<dbReference type="InterPro" id="IPR041588">
    <property type="entry name" value="Integrase_H2C2"/>
</dbReference>
<feature type="region of interest" description="Disordered" evidence="6">
    <location>
        <begin position="80"/>
        <end position="116"/>
    </location>
</feature>
<feature type="compositionally biased region" description="Low complexity" evidence="6">
    <location>
        <begin position="17"/>
        <end position="28"/>
    </location>
</feature>
<organism evidence="8 9">
    <name type="scientific">Parasitella parasitica</name>
    <dbReference type="NCBI Taxonomy" id="35722"/>
    <lineage>
        <taxon>Eukaryota</taxon>
        <taxon>Fungi</taxon>
        <taxon>Fungi incertae sedis</taxon>
        <taxon>Mucoromycota</taxon>
        <taxon>Mucoromycotina</taxon>
        <taxon>Mucoromycetes</taxon>
        <taxon>Mucorales</taxon>
        <taxon>Mucorineae</taxon>
        <taxon>Mucoraceae</taxon>
        <taxon>Parasitella</taxon>
    </lineage>
</organism>
<dbReference type="InterPro" id="IPR021109">
    <property type="entry name" value="Peptidase_aspartic_dom_sf"/>
</dbReference>
<dbReference type="Pfam" id="PF17919">
    <property type="entry name" value="RT_RNaseH_2"/>
    <property type="match status" value="1"/>
</dbReference>
<keyword evidence="9" id="KW-1185">Reference proteome</keyword>
<evidence type="ECO:0000313" key="9">
    <source>
        <dbReference type="Proteomes" id="UP000054107"/>
    </source>
</evidence>
<proteinExistence type="predicted"/>
<accession>A0A0B7MU93</accession>
<keyword evidence="4" id="KW-0378">Hydrolase</keyword>
<evidence type="ECO:0000259" key="7">
    <source>
        <dbReference type="PROSITE" id="PS50878"/>
    </source>
</evidence>
<keyword evidence="3" id="KW-0540">Nuclease</keyword>
<name>A0A0B7MU93_9FUNG</name>
<evidence type="ECO:0000256" key="3">
    <source>
        <dbReference type="ARBA" id="ARBA00022722"/>
    </source>
</evidence>
<feature type="region of interest" description="Disordered" evidence="6">
    <location>
        <begin position="1"/>
        <end position="45"/>
    </location>
</feature>
<feature type="domain" description="Reverse transcriptase" evidence="7">
    <location>
        <begin position="362"/>
        <end position="583"/>
    </location>
</feature>
<keyword evidence="1" id="KW-0808">Transferase</keyword>
<evidence type="ECO:0000256" key="6">
    <source>
        <dbReference type="SAM" id="MobiDB-lite"/>
    </source>
</evidence>
<sequence>GSGSGAGGAGSGGGNKSFGSYKKNSSGSTVSSDTGKRNGGPIPATGRSFCSHCGVKWFAGHKCPEYYAFMKNKMHVLSVKASDEKRANNKKKRSHKRHGQGKQGSASSGTDTPRDDSKWLRQALESQDDCKSSKNKIDRSFNLITPLLINNARIIGKVDPGSDISIMNKTVLNKQFSSIKNIKALGGYLMFLGNNSDGTPNRIKRIGKTEPMEITYLNGIKFDHSFEIIDFNDEMAEEFDVLLGVDILPKLGIYLSGVAHCWADDSTTEMEQFKNINYDNDNAYDPANADYGTRKEREALMKQIEGALEANKLISPDAVCTMPESVVHIPISDPKDCYARQYPLAINVHKEIEKQIQEWLQNKIVERCKPSSVFHSPLLAVGKKDENNDVTKLRICCDLRKINAAIDKDYHENLAIPKIQEIFERVSANARIISKIDLFQAYFSYGVHPDSRNALIFSHNGLFYRWARAPFGLAFMSSKFVKCMSILLEGIHLELQNEMERLHKKCSITDISDNRSNGKLTHPALYGGVEHYLDDVVLYSRCAKSHVILINLVLKRLTNVNLKINVAKCTWFKTSVFLLGFVVGPGITKLDMRRLSNVDSWPIPKTAKQVRSIMGVISFMRDYAPMLSKVAEPIDRLRNDLDVKNNWTQLHTDRFNTIKQILLSNQILHAPDLNAKMYLQGDASVYGIAACLYQKDDIGRIKHIGFVSKSLNSAERNWSTNRRECAAIVFGFVKFKSLLWGHPDIEVLTDHLALTFMFTSTGLNSTLQTYLEILGEYNFTVAHVKGIDNVLCDALSRLYPPIDEDRMLEDENDRQIRKLQKLILIKRANNDKSVKPVKSTKFYCKDKALNVLAIKLNDKKFKESTTDYVCPPESERTQIIKDAHELGHFGEAAVIDHIHTYHGLHWSSIYADCKDVLKSCRECAQHNI</sequence>
<feature type="compositionally biased region" description="Gly residues" evidence="6">
    <location>
        <begin position="1"/>
        <end position="16"/>
    </location>
</feature>
<dbReference type="PANTHER" id="PTHR37984:SF5">
    <property type="entry name" value="PROTEIN NYNRIN-LIKE"/>
    <property type="match status" value="1"/>
</dbReference>
<feature type="compositionally biased region" description="Basic residues" evidence="6">
    <location>
        <begin position="88"/>
        <end position="100"/>
    </location>
</feature>
<feature type="non-terminal residue" evidence="8">
    <location>
        <position position="1"/>
    </location>
</feature>
<gene>
    <name evidence="8" type="primary">PARPA_00107.1 scaffold 307</name>
</gene>
<dbReference type="CDD" id="cd01647">
    <property type="entry name" value="RT_LTR"/>
    <property type="match status" value="1"/>
</dbReference>
<evidence type="ECO:0000256" key="2">
    <source>
        <dbReference type="ARBA" id="ARBA00022695"/>
    </source>
</evidence>
<dbReference type="GO" id="GO:0016779">
    <property type="term" value="F:nucleotidyltransferase activity"/>
    <property type="evidence" value="ECO:0007669"/>
    <property type="project" value="UniProtKB-KW"/>
</dbReference>
<dbReference type="PANTHER" id="PTHR37984">
    <property type="entry name" value="PROTEIN CBG26694"/>
    <property type="match status" value="1"/>
</dbReference>
<dbReference type="STRING" id="35722.A0A0B7MU93"/>
<dbReference type="SUPFAM" id="SSF56672">
    <property type="entry name" value="DNA/RNA polymerases"/>
    <property type="match status" value="1"/>
</dbReference>
<dbReference type="InterPro" id="IPR050951">
    <property type="entry name" value="Retrovirus_Pol_polyprotein"/>
</dbReference>
<dbReference type="Gene3D" id="3.30.70.270">
    <property type="match status" value="3"/>
</dbReference>
<dbReference type="Gene3D" id="1.10.340.70">
    <property type="match status" value="1"/>
</dbReference>
<keyword evidence="4" id="KW-0255">Endonuclease</keyword>
<dbReference type="EMBL" id="LN718780">
    <property type="protein sequence ID" value="CEP06855.1"/>
    <property type="molecule type" value="Genomic_DNA"/>
</dbReference>
<evidence type="ECO:0000256" key="4">
    <source>
        <dbReference type="ARBA" id="ARBA00022759"/>
    </source>
</evidence>
<dbReference type="Pfam" id="PF00078">
    <property type="entry name" value="RVT_1"/>
    <property type="match status" value="1"/>
</dbReference>
<dbReference type="InterPro" id="IPR041577">
    <property type="entry name" value="RT_RNaseH_2"/>
</dbReference>
<protein>
    <recommendedName>
        <fullName evidence="7">Reverse transcriptase domain-containing protein</fullName>
    </recommendedName>
</protein>